<evidence type="ECO:0000256" key="5">
    <source>
        <dbReference type="ARBA" id="ARBA00011881"/>
    </source>
</evidence>
<dbReference type="InterPro" id="IPR018228">
    <property type="entry name" value="DNase_TatD-rel_CS"/>
</dbReference>
<dbReference type="InterPro" id="IPR006680">
    <property type="entry name" value="Amidohydro-rel"/>
</dbReference>
<comment type="pathway">
    <text evidence="3">Nitrogen metabolism; (S)-allantoin degradation; allantoate from (S)-allantoin: step 1/1.</text>
</comment>
<dbReference type="InterPro" id="IPR050138">
    <property type="entry name" value="DHOase/Allantoinase_Hydrolase"/>
</dbReference>
<evidence type="ECO:0000256" key="8">
    <source>
        <dbReference type="ARBA" id="ARBA00022801"/>
    </source>
</evidence>
<proteinExistence type="inferred from homology"/>
<comment type="similarity">
    <text evidence="4">Belongs to the metallo-dependent hydrolases superfamily. Allantoinase family.</text>
</comment>
<dbReference type="Pfam" id="PF01979">
    <property type="entry name" value="Amidohydro_1"/>
    <property type="match status" value="1"/>
</dbReference>
<evidence type="ECO:0000256" key="2">
    <source>
        <dbReference type="ARBA" id="ARBA00001947"/>
    </source>
</evidence>
<dbReference type="GO" id="GO:0006145">
    <property type="term" value="P:purine nucleobase catabolic process"/>
    <property type="evidence" value="ECO:0007669"/>
    <property type="project" value="TreeGrafter"/>
</dbReference>
<evidence type="ECO:0000256" key="1">
    <source>
        <dbReference type="ARBA" id="ARBA00001756"/>
    </source>
</evidence>
<comment type="catalytic activity">
    <reaction evidence="1">
        <text>(S)-allantoin + H2O = allantoate + H(+)</text>
        <dbReference type="Rhea" id="RHEA:17029"/>
        <dbReference type="ChEBI" id="CHEBI:15377"/>
        <dbReference type="ChEBI" id="CHEBI:15378"/>
        <dbReference type="ChEBI" id="CHEBI:15678"/>
        <dbReference type="ChEBI" id="CHEBI:17536"/>
        <dbReference type="EC" id="3.5.2.5"/>
    </reaction>
</comment>
<dbReference type="FunFam" id="3.20.20.140:FF:000032">
    <property type="entry name" value="Allantoinase Dal1"/>
    <property type="match status" value="1"/>
</dbReference>
<dbReference type="Gene3D" id="3.20.20.140">
    <property type="entry name" value="Metal-dependent hydrolases"/>
    <property type="match status" value="1"/>
</dbReference>
<dbReference type="PROSITE" id="PS00482">
    <property type="entry name" value="DIHYDROOROTASE_1"/>
    <property type="match status" value="1"/>
</dbReference>
<dbReference type="UniPathway" id="UPA00395">
    <property type="reaction ID" value="UER00653"/>
</dbReference>
<comment type="subunit">
    <text evidence="5">Homotetramer.</text>
</comment>
<evidence type="ECO:0000256" key="7">
    <source>
        <dbReference type="ARBA" id="ARBA00022723"/>
    </source>
</evidence>
<keyword evidence="8" id="KW-0378">Hydrolase</keyword>
<evidence type="ECO:0000256" key="3">
    <source>
        <dbReference type="ARBA" id="ARBA00004968"/>
    </source>
</evidence>
<dbReference type="PANTHER" id="PTHR43668:SF2">
    <property type="entry name" value="ALLANTOINASE"/>
    <property type="match status" value="1"/>
</dbReference>
<comment type="caution">
    <text evidence="11">The sequence shown here is derived from an EMBL/GenBank/DDBJ whole genome shotgun (WGS) entry which is preliminary data.</text>
</comment>
<dbReference type="Proteomes" id="UP000639338">
    <property type="component" value="Unassembled WGS sequence"/>
</dbReference>
<dbReference type="GO" id="GO:0005737">
    <property type="term" value="C:cytoplasm"/>
    <property type="evidence" value="ECO:0007669"/>
    <property type="project" value="TreeGrafter"/>
</dbReference>
<feature type="domain" description="Amidohydrolase-related" evidence="10">
    <location>
        <begin position="61"/>
        <end position="432"/>
    </location>
</feature>
<name>A0A834XQQ4_APHGI</name>
<evidence type="ECO:0000256" key="4">
    <source>
        <dbReference type="ARBA" id="ARBA00010368"/>
    </source>
</evidence>
<dbReference type="EC" id="3.5.2.5" evidence="6"/>
<dbReference type="PROSITE" id="PS01137">
    <property type="entry name" value="TATD_1"/>
    <property type="match status" value="1"/>
</dbReference>
<evidence type="ECO:0000256" key="9">
    <source>
        <dbReference type="ARBA" id="ARBA00022833"/>
    </source>
</evidence>
<dbReference type="SUPFAM" id="SSF51556">
    <property type="entry name" value="Metallo-dependent hydrolases"/>
    <property type="match status" value="1"/>
</dbReference>
<gene>
    <name evidence="11" type="ORF">HCN44_007456</name>
</gene>
<dbReference type="InterPro" id="IPR002195">
    <property type="entry name" value="Dihydroorotase_CS"/>
</dbReference>
<keyword evidence="12" id="KW-1185">Reference proteome</keyword>
<dbReference type="NCBIfam" id="TIGR03178">
    <property type="entry name" value="allantoinase"/>
    <property type="match status" value="1"/>
</dbReference>
<keyword evidence="7" id="KW-0479">Metal-binding</keyword>
<comment type="cofactor">
    <cofactor evidence="2">
        <name>Zn(2+)</name>
        <dbReference type="ChEBI" id="CHEBI:29105"/>
    </cofactor>
</comment>
<keyword evidence="9" id="KW-0862">Zinc</keyword>
<evidence type="ECO:0000313" key="12">
    <source>
        <dbReference type="Proteomes" id="UP000639338"/>
    </source>
</evidence>
<accession>A0A834XQQ4</accession>
<sequence>MSIIKAFASKRVVLENSTIPAIILVENEIIIDIINGLIDDEKVNLINKYKNIIIEDFGELVLMAGIVDSHVHLNEPGRTEWEGFKTGTIAAAAGGVTTVIDMPLNSLPPTTTLNGLELKKQSAKDNIFIDVGFWGGIIPGNIKELKPMIQAGVCGFKCFLCPSGAEEFPHVEYSDIEKAIDELDNTNSVILFHAELEENIDIDGLDTKSYDTFLKTRPSSMEINAIKMIIQLFQNSKVRCHIVHLSASDALEILKIAKEKNALLSVETCHHYLSIVAEEIPPKSTQFKCCPPIRSSNNRELLWDALKNEILDMVVSDHSPCTAELKTDDFIKSWGGISSLQFGLPLFWTEAKKRNFKLHEISKLLSKNPSKLAGLSGKKGQIKINYDADFVVWSPEDTITIKKSSLLYKNKITPYDNRTLNGKIISTILRGNFIFKDNKIIDKSIGKIIPDKKI</sequence>
<dbReference type="InterPro" id="IPR017593">
    <property type="entry name" value="Allantoinase"/>
</dbReference>
<evidence type="ECO:0000313" key="11">
    <source>
        <dbReference type="EMBL" id="KAF7989146.1"/>
    </source>
</evidence>
<dbReference type="OrthoDB" id="1924787at2759"/>
<dbReference type="GO" id="GO:0000256">
    <property type="term" value="P:allantoin catabolic process"/>
    <property type="evidence" value="ECO:0007669"/>
    <property type="project" value="UniProtKB-UniPathway"/>
</dbReference>
<dbReference type="GO" id="GO:0004038">
    <property type="term" value="F:allantoinase activity"/>
    <property type="evidence" value="ECO:0007669"/>
    <property type="project" value="UniProtKB-EC"/>
</dbReference>
<dbReference type="SUPFAM" id="SSF51338">
    <property type="entry name" value="Composite domain of metallo-dependent hydrolases"/>
    <property type="match status" value="1"/>
</dbReference>
<dbReference type="EMBL" id="JACMRX010000005">
    <property type="protein sequence ID" value="KAF7989146.1"/>
    <property type="molecule type" value="Genomic_DNA"/>
</dbReference>
<evidence type="ECO:0000256" key="6">
    <source>
        <dbReference type="ARBA" id="ARBA00012863"/>
    </source>
</evidence>
<dbReference type="GO" id="GO:0008270">
    <property type="term" value="F:zinc ion binding"/>
    <property type="evidence" value="ECO:0007669"/>
    <property type="project" value="InterPro"/>
</dbReference>
<reference evidence="11 12" key="1">
    <citation type="submission" date="2020-08" db="EMBL/GenBank/DDBJ databases">
        <title>Aphidius gifuensis genome sequencing and assembly.</title>
        <authorList>
            <person name="Du Z."/>
        </authorList>
    </citation>
    <scope>NUCLEOTIDE SEQUENCE [LARGE SCALE GENOMIC DNA]</scope>
    <source>
        <strain evidence="11">YNYX2018</strain>
        <tissue evidence="11">Adults</tissue>
    </source>
</reference>
<dbReference type="InterPro" id="IPR011059">
    <property type="entry name" value="Metal-dep_hydrolase_composite"/>
</dbReference>
<dbReference type="GO" id="GO:0050897">
    <property type="term" value="F:cobalt ion binding"/>
    <property type="evidence" value="ECO:0007669"/>
    <property type="project" value="InterPro"/>
</dbReference>
<evidence type="ECO:0000259" key="10">
    <source>
        <dbReference type="Pfam" id="PF01979"/>
    </source>
</evidence>
<dbReference type="PANTHER" id="PTHR43668">
    <property type="entry name" value="ALLANTOINASE"/>
    <property type="match status" value="1"/>
</dbReference>
<dbReference type="InterPro" id="IPR032466">
    <property type="entry name" value="Metal_Hydrolase"/>
</dbReference>
<dbReference type="AlphaFoldDB" id="A0A834XQQ4"/>
<organism evidence="11 12">
    <name type="scientific">Aphidius gifuensis</name>
    <name type="common">Parasitoid wasp</name>
    <dbReference type="NCBI Taxonomy" id="684658"/>
    <lineage>
        <taxon>Eukaryota</taxon>
        <taxon>Metazoa</taxon>
        <taxon>Ecdysozoa</taxon>
        <taxon>Arthropoda</taxon>
        <taxon>Hexapoda</taxon>
        <taxon>Insecta</taxon>
        <taxon>Pterygota</taxon>
        <taxon>Neoptera</taxon>
        <taxon>Endopterygota</taxon>
        <taxon>Hymenoptera</taxon>
        <taxon>Apocrita</taxon>
        <taxon>Ichneumonoidea</taxon>
        <taxon>Braconidae</taxon>
        <taxon>Aphidiinae</taxon>
        <taxon>Aphidius</taxon>
    </lineage>
</organism>
<protein>
    <recommendedName>
        <fullName evidence="6">allantoinase</fullName>
        <ecNumber evidence="6">3.5.2.5</ecNumber>
    </recommendedName>
</protein>